<feature type="domain" description="VWFA" evidence="3">
    <location>
        <begin position="419"/>
        <end position="632"/>
    </location>
</feature>
<dbReference type="GO" id="GO:0051116">
    <property type="term" value="F:cobaltochelatase activity"/>
    <property type="evidence" value="ECO:0007669"/>
    <property type="project" value="UniProtKB-UniRule"/>
</dbReference>
<evidence type="ECO:0000256" key="1">
    <source>
        <dbReference type="NCBIfam" id="TIGR01651"/>
    </source>
</evidence>
<keyword evidence="5" id="KW-1185">Reference proteome</keyword>
<dbReference type="Pfam" id="PF11775">
    <property type="entry name" value="CobT_C"/>
    <property type="match status" value="1"/>
</dbReference>
<dbReference type="eggNOG" id="COG4547">
    <property type="taxonomic scope" value="Bacteria"/>
</dbReference>
<dbReference type="PATRIC" id="fig|1094556.3.peg.282"/>
<dbReference type="NCBIfam" id="TIGR01651">
    <property type="entry name" value="CobT"/>
    <property type="match status" value="1"/>
</dbReference>
<evidence type="ECO:0000313" key="5">
    <source>
        <dbReference type="Proteomes" id="UP000001077"/>
    </source>
</evidence>
<dbReference type="InterPro" id="IPR006538">
    <property type="entry name" value="CobT"/>
</dbReference>
<dbReference type="InterPro" id="IPR051928">
    <property type="entry name" value="NorD/CobT"/>
</dbReference>
<organism evidence="4 5">
    <name type="scientific">Bartonella rattimassiliensis 15908</name>
    <dbReference type="NCBI Taxonomy" id="1094556"/>
    <lineage>
        <taxon>Bacteria</taxon>
        <taxon>Pseudomonadati</taxon>
        <taxon>Pseudomonadota</taxon>
        <taxon>Alphaproteobacteria</taxon>
        <taxon>Hyphomicrobiales</taxon>
        <taxon>Bartonellaceae</taxon>
        <taxon>Bartonella</taxon>
    </lineage>
</organism>
<dbReference type="Pfam" id="PF06213">
    <property type="entry name" value="CobT"/>
    <property type="match status" value="1"/>
</dbReference>
<dbReference type="RefSeq" id="WP_007346515.1">
    <property type="nucleotide sequence ID" value="NZ_CALY02000018.1"/>
</dbReference>
<evidence type="ECO:0000256" key="2">
    <source>
        <dbReference type="SAM" id="MobiDB-lite"/>
    </source>
</evidence>
<evidence type="ECO:0000313" key="4">
    <source>
        <dbReference type="EMBL" id="EJF87087.1"/>
    </source>
</evidence>
<dbReference type="PROSITE" id="PS50234">
    <property type="entry name" value="VWFA"/>
    <property type="match status" value="1"/>
</dbReference>
<dbReference type="SMART" id="SM00327">
    <property type="entry name" value="VWA"/>
    <property type="match status" value="1"/>
</dbReference>
<dbReference type="Proteomes" id="UP000001077">
    <property type="component" value="Unassembled WGS sequence"/>
</dbReference>
<gene>
    <name evidence="4" type="ORF">MCY_00211</name>
</gene>
<sequence length="632" mass="72105">MTTNLGGNNKSLTNNSSPPIINNEAFKKALSSCMRAIAGTSHLEVSFSFNKPSLSENCARLPELPQHATNRDITVTRGLGDSMALRKAWHDNRIHMQFSPQESEAQAIFDSLEQTRVEAIGILAMEGLAKNLDVMLADKYKRAHYHKISSQSEAPLQEAIALLLREKITKRLAPKEAGPVLELWRQELEQKAATQLNELTHHIYNQQAFAQLVRQMLATLKMTKKQYKTSNGENNKKLKNACKPQNQTEEENQNKKYSQSKEQTNTEQESDVQDAGKTQATQSGNSDQTDVEQKNGPWKENSRNPKRLFSNSEQMEKLGNYKIFTRQFDEILEATDFCSENELDHLRRCLDKQISHLQNIVGRLANRLHRRLMAQQNRNWNFDLEEGYLDTARLPRLIIDPMQPLSFKMESNTQFRDTVVSLLIDNSGSMRGRPISVAASCADILAQTLERCGVKVEILGFTTKTWKGGKSREKWLEQDKPNHPGRLNDLCHIIYKSADTPWRRARRNLGLMMQEGLLKENIDGEALIWAHQRLLSRREQRRILMIISDGAPIDDSTLSVNSSNYLEKHLRAVIQEIQTHSPIELIAIGIGHDVTRYYQHAVTIMNAEELADAITKQLELLFSGKMPRIYKK</sequence>
<name>J1JQK1_9HYPH</name>
<dbReference type="InterPro" id="IPR002035">
    <property type="entry name" value="VWF_A"/>
</dbReference>
<dbReference type="EMBL" id="AILY01000008">
    <property type="protein sequence ID" value="EJF87087.1"/>
    <property type="molecule type" value="Genomic_DNA"/>
</dbReference>
<feature type="compositionally biased region" description="Polar residues" evidence="2">
    <location>
        <begin position="276"/>
        <end position="288"/>
    </location>
</feature>
<feature type="region of interest" description="Disordered" evidence="2">
    <location>
        <begin position="226"/>
        <end position="313"/>
    </location>
</feature>
<accession>J1JQK1</accession>
<reference evidence="4 5" key="1">
    <citation type="submission" date="2012-03" db="EMBL/GenBank/DDBJ databases">
        <title>The Genome Sequence of Bartonella rattimassiliensis 15908.</title>
        <authorList>
            <consortium name="The Broad Institute Genome Sequencing Platform"/>
            <consortium name="The Broad Institute Genome Sequencing Center for Infectious Disease"/>
            <person name="Feldgarden M."/>
            <person name="Kirby J."/>
            <person name="Kosoy M."/>
            <person name="Birtles R."/>
            <person name="Probert W.S."/>
            <person name="Chiaraviglio L."/>
            <person name="Young S.K."/>
            <person name="Zeng Q."/>
            <person name="Gargeya S."/>
            <person name="Fitzgerald M."/>
            <person name="Haas B."/>
            <person name="Abouelleil A."/>
            <person name="Alvarado L."/>
            <person name="Arachchi H.M."/>
            <person name="Berlin A."/>
            <person name="Chapman S.B."/>
            <person name="Gearin G."/>
            <person name="Goldberg J."/>
            <person name="Griggs A."/>
            <person name="Gujja S."/>
            <person name="Hansen M."/>
            <person name="Heiman D."/>
            <person name="Howarth C."/>
            <person name="Larimer J."/>
            <person name="Lui A."/>
            <person name="MacDonald P.J.P."/>
            <person name="McCowen C."/>
            <person name="Montmayeur A."/>
            <person name="Murphy C."/>
            <person name="Neiman D."/>
            <person name="Pearson M."/>
            <person name="Priest M."/>
            <person name="Roberts A."/>
            <person name="Saif S."/>
            <person name="Shea T."/>
            <person name="Sisk P."/>
            <person name="Stolte C."/>
            <person name="Sykes S."/>
            <person name="Wortman J."/>
            <person name="Nusbaum C."/>
            <person name="Birren B."/>
        </authorList>
    </citation>
    <scope>NUCLEOTIDE SEQUENCE [LARGE SCALE GENOMIC DNA]</scope>
    <source>
        <strain evidence="4 5">15908</strain>
    </source>
</reference>
<dbReference type="PANTHER" id="PTHR41248">
    <property type="entry name" value="NORD PROTEIN"/>
    <property type="match status" value="1"/>
</dbReference>
<protein>
    <recommendedName>
        <fullName evidence="1">Cobaltochelatase subunit CobT</fullName>
        <ecNumber evidence="1">6.6.1.2</ecNumber>
    </recommendedName>
</protein>
<dbReference type="STRING" id="1094556.MCY_00211"/>
<dbReference type="InterPro" id="IPR025861">
    <property type="entry name" value="CobT_VWA_dom"/>
</dbReference>
<dbReference type="OrthoDB" id="9764783at2"/>
<comment type="caution">
    <text evidence="4">The sequence shown here is derived from an EMBL/GenBank/DDBJ whole genome shotgun (WGS) entry which is preliminary data.</text>
</comment>
<dbReference type="EC" id="6.6.1.2" evidence="1"/>
<dbReference type="Gene3D" id="3.40.50.410">
    <property type="entry name" value="von Willebrand factor, type A domain"/>
    <property type="match status" value="1"/>
</dbReference>
<dbReference type="HOGENOM" id="CLU_031624_0_0_5"/>
<dbReference type="GO" id="GO:0009236">
    <property type="term" value="P:cobalamin biosynthetic process"/>
    <property type="evidence" value="ECO:0007669"/>
    <property type="project" value="UniProtKB-UniRule"/>
</dbReference>
<dbReference type="AlphaFoldDB" id="J1JQK1"/>
<feature type="compositionally biased region" description="Polar residues" evidence="2">
    <location>
        <begin position="255"/>
        <end position="267"/>
    </location>
</feature>
<dbReference type="PIRSF" id="PIRSF031715">
    <property type="entry name" value="Cob_chel_CobT"/>
    <property type="match status" value="1"/>
</dbReference>
<dbReference type="InterPro" id="IPR036465">
    <property type="entry name" value="vWFA_dom_sf"/>
</dbReference>
<proteinExistence type="predicted"/>
<dbReference type="CDD" id="cd01454">
    <property type="entry name" value="vWA_norD_type"/>
    <property type="match status" value="1"/>
</dbReference>
<evidence type="ECO:0000259" key="3">
    <source>
        <dbReference type="PROSITE" id="PS50234"/>
    </source>
</evidence>
<dbReference type="SUPFAM" id="SSF53300">
    <property type="entry name" value="vWA-like"/>
    <property type="match status" value="1"/>
</dbReference>
<dbReference type="PANTHER" id="PTHR41248:SF1">
    <property type="entry name" value="NORD PROTEIN"/>
    <property type="match status" value="1"/>
</dbReference>